<gene>
    <name evidence="2" type="ORF">A4E84_04325</name>
</gene>
<dbReference type="InterPro" id="IPR037407">
    <property type="entry name" value="MLP_fam"/>
</dbReference>
<dbReference type="PANTHER" id="PTHR38444">
    <property type="entry name" value="ENTEROBACTIN BIOSYNTHESIS PROTEIN YBDZ"/>
    <property type="match status" value="1"/>
</dbReference>
<dbReference type="RefSeq" id="WP_062925262.1">
    <property type="nucleotide sequence ID" value="NZ_CP015098.1"/>
</dbReference>
<dbReference type="InterPro" id="IPR038020">
    <property type="entry name" value="MbtH-like_sf"/>
</dbReference>
<dbReference type="Proteomes" id="UP000076096">
    <property type="component" value="Chromosome"/>
</dbReference>
<dbReference type="KEGG" id="stsi:A4E84_04325"/>
<dbReference type="SMART" id="SM00923">
    <property type="entry name" value="MbtH"/>
    <property type="match status" value="1"/>
</dbReference>
<dbReference type="GO" id="GO:0005829">
    <property type="term" value="C:cytosol"/>
    <property type="evidence" value="ECO:0007669"/>
    <property type="project" value="TreeGrafter"/>
</dbReference>
<dbReference type="AlphaFoldDB" id="A0A143BVE5"/>
<evidence type="ECO:0000259" key="1">
    <source>
        <dbReference type="SMART" id="SM00923"/>
    </source>
</evidence>
<dbReference type="PANTHER" id="PTHR38444:SF1">
    <property type="entry name" value="ENTEROBACTIN BIOSYNTHESIS PROTEIN YBDZ"/>
    <property type="match status" value="1"/>
</dbReference>
<feature type="domain" description="MbtH-like" evidence="1">
    <location>
        <begin position="6"/>
        <end position="56"/>
    </location>
</feature>
<dbReference type="STRING" id="1783515.A4E84_04325"/>
<accession>A0A143BVE5</accession>
<dbReference type="SUPFAM" id="SSF160582">
    <property type="entry name" value="MbtH-like"/>
    <property type="match status" value="1"/>
</dbReference>
<proteinExistence type="predicted"/>
<dbReference type="Pfam" id="PF03621">
    <property type="entry name" value="MbtH"/>
    <property type="match status" value="1"/>
</dbReference>
<name>A0A143BVE5_9ACTN</name>
<reference evidence="3" key="1">
    <citation type="submission" date="2016-04" db="EMBL/GenBank/DDBJ databases">
        <authorList>
            <person name="Zhang B."/>
        </authorList>
    </citation>
    <scope>NUCLEOTIDE SEQUENCE [LARGE SCALE GENOMIC DNA]</scope>
    <source>
        <strain evidence="3">S10</strain>
    </source>
</reference>
<dbReference type="InterPro" id="IPR005153">
    <property type="entry name" value="MbtH-like_dom"/>
</dbReference>
<sequence>MRTVTFDFENDEARFKVLINDEEQYSIWPADLAVPGGWTETGVNASKAECDAYLEETWTDMRPKSLRLALDGE</sequence>
<protein>
    <submittedName>
        <fullName evidence="2">Antibiotic synthesis protein MbtH</fullName>
    </submittedName>
</protein>
<dbReference type="EMBL" id="CP015098">
    <property type="protein sequence ID" value="AMW08795.1"/>
    <property type="molecule type" value="Genomic_DNA"/>
</dbReference>
<evidence type="ECO:0000313" key="2">
    <source>
        <dbReference type="EMBL" id="AMW08795.1"/>
    </source>
</evidence>
<evidence type="ECO:0000313" key="3">
    <source>
        <dbReference type="Proteomes" id="UP000076096"/>
    </source>
</evidence>
<dbReference type="GO" id="GO:0019290">
    <property type="term" value="P:siderophore biosynthetic process"/>
    <property type="evidence" value="ECO:0007669"/>
    <property type="project" value="TreeGrafter"/>
</dbReference>
<keyword evidence="3" id="KW-1185">Reference proteome</keyword>
<dbReference type="Gene3D" id="3.90.820.10">
    <property type="entry name" value="Structural Genomics, Unknown Function 30-nov-00 1gh9 Mol_id"/>
    <property type="match status" value="1"/>
</dbReference>
<organism evidence="2 3">
    <name type="scientific">Streptomyces qaidamensis</name>
    <dbReference type="NCBI Taxonomy" id="1783515"/>
    <lineage>
        <taxon>Bacteria</taxon>
        <taxon>Bacillati</taxon>
        <taxon>Actinomycetota</taxon>
        <taxon>Actinomycetes</taxon>
        <taxon>Kitasatosporales</taxon>
        <taxon>Streptomycetaceae</taxon>
        <taxon>Streptomyces</taxon>
        <taxon>Streptomyces aurantiacus group</taxon>
    </lineage>
</organism>